<dbReference type="Pfam" id="PF18958">
    <property type="entry name" value="DUF5700"/>
    <property type="match status" value="1"/>
</dbReference>
<name>A0A3P1CDJ9_9BACT</name>
<reference evidence="2 3" key="1">
    <citation type="submission" date="2018-11" db="EMBL/GenBank/DDBJ databases">
        <authorList>
            <person name="Zhou Z."/>
            <person name="Wang G."/>
        </authorList>
    </citation>
    <scope>NUCLEOTIDE SEQUENCE [LARGE SCALE GENOMIC DNA]</scope>
    <source>
        <strain evidence="2 3">KCTC42998</strain>
    </source>
</reference>
<comment type="caution">
    <text evidence="2">The sequence shown here is derived from an EMBL/GenBank/DDBJ whole genome shotgun (WGS) entry which is preliminary data.</text>
</comment>
<protein>
    <recommendedName>
        <fullName evidence="4">DUF2268 domain-containing protein</fullName>
    </recommendedName>
</protein>
<accession>A0A3P1CDJ9</accession>
<evidence type="ECO:0000313" key="3">
    <source>
        <dbReference type="Proteomes" id="UP000274271"/>
    </source>
</evidence>
<feature type="chain" id="PRO_5018212043" description="DUF2268 domain-containing protein" evidence="1">
    <location>
        <begin position="19"/>
        <end position="368"/>
    </location>
</feature>
<evidence type="ECO:0008006" key="4">
    <source>
        <dbReference type="Google" id="ProtNLM"/>
    </source>
</evidence>
<dbReference type="EMBL" id="RQJP01000005">
    <property type="protein sequence ID" value="RRB11423.1"/>
    <property type="molecule type" value="Genomic_DNA"/>
</dbReference>
<organism evidence="2 3">
    <name type="scientific">Larkinella knui</name>
    <dbReference type="NCBI Taxonomy" id="2025310"/>
    <lineage>
        <taxon>Bacteria</taxon>
        <taxon>Pseudomonadati</taxon>
        <taxon>Bacteroidota</taxon>
        <taxon>Cytophagia</taxon>
        <taxon>Cytophagales</taxon>
        <taxon>Spirosomataceae</taxon>
        <taxon>Larkinella</taxon>
    </lineage>
</organism>
<dbReference type="OrthoDB" id="921675at2"/>
<proteinExistence type="predicted"/>
<feature type="signal peptide" evidence="1">
    <location>
        <begin position="1"/>
        <end position="18"/>
    </location>
</feature>
<keyword evidence="1" id="KW-0732">Signal</keyword>
<dbReference type="Proteomes" id="UP000274271">
    <property type="component" value="Unassembled WGS sequence"/>
</dbReference>
<dbReference type="InterPro" id="IPR043754">
    <property type="entry name" value="DUF5700"/>
</dbReference>
<gene>
    <name evidence="2" type="ORF">EHT87_23345</name>
</gene>
<dbReference type="AlphaFoldDB" id="A0A3P1CDJ9"/>
<evidence type="ECO:0000256" key="1">
    <source>
        <dbReference type="SAM" id="SignalP"/>
    </source>
</evidence>
<sequence length="368" mass="41202">MKSTVVVLLLLGSLKSFSQEIKNPSPKPDSSIQLDFESAKAITNLFTRTKTSDAELEQIANLYGSQQLIKKVSSYDKTGTETVFKQTLRDMVESKTVKGNDPFDWKAVKTKLPEIRQLIRQLETKPSLVSDVKALIAPYSPADLKVTARACFLVGGGSLGFTIGGDDTFNVALQKIGNDYDGLIYLVAHELYHTIQQVGERNRTKQKTATAPPKPIINTYILLANLWAEGSANRVGDFTKIRNPGKFSESQQKDYARNGARARQNFALFESLLFSAFHDSTANISELYNIGFTVAFDETCYFTGYRMATVIEEYRGKEVLAGLINKDPIEFCQLYIAIYKQFPDKNIIRFSGSTEAILTKMDAWKNKF</sequence>
<dbReference type="RefSeq" id="WP_124909092.1">
    <property type="nucleotide sequence ID" value="NZ_RQJP01000005.1"/>
</dbReference>
<evidence type="ECO:0000313" key="2">
    <source>
        <dbReference type="EMBL" id="RRB11423.1"/>
    </source>
</evidence>
<keyword evidence="3" id="KW-1185">Reference proteome</keyword>